<dbReference type="AlphaFoldDB" id="A0A1U7V0B5"/>
<gene>
    <name evidence="3" type="primary">LOC104213843</name>
</gene>
<dbReference type="Pfam" id="PF03732">
    <property type="entry name" value="Retrotrans_gag"/>
    <property type="match status" value="1"/>
</dbReference>
<reference evidence="3" key="2">
    <citation type="submission" date="2025-08" db="UniProtKB">
        <authorList>
            <consortium name="RefSeq"/>
        </authorList>
    </citation>
    <scope>IDENTIFICATION</scope>
    <source>
        <tissue evidence="3">Leaf</tissue>
    </source>
</reference>
<organism evidence="2 3">
    <name type="scientific">Nicotiana sylvestris</name>
    <name type="common">Wood tobacco</name>
    <name type="synonym">South American tobacco</name>
    <dbReference type="NCBI Taxonomy" id="4096"/>
    <lineage>
        <taxon>Eukaryota</taxon>
        <taxon>Viridiplantae</taxon>
        <taxon>Streptophyta</taxon>
        <taxon>Embryophyta</taxon>
        <taxon>Tracheophyta</taxon>
        <taxon>Spermatophyta</taxon>
        <taxon>Magnoliopsida</taxon>
        <taxon>eudicotyledons</taxon>
        <taxon>Gunneridae</taxon>
        <taxon>Pentapetalae</taxon>
        <taxon>asterids</taxon>
        <taxon>lamiids</taxon>
        <taxon>Solanales</taxon>
        <taxon>Solanaceae</taxon>
        <taxon>Nicotianoideae</taxon>
        <taxon>Nicotianeae</taxon>
        <taxon>Nicotiana</taxon>
    </lineage>
</organism>
<reference evidence="2" key="1">
    <citation type="journal article" date="2013" name="Genome Biol.">
        <title>Reference genomes and transcriptomes of Nicotiana sylvestris and Nicotiana tomentosiformis.</title>
        <authorList>
            <person name="Sierro N."/>
            <person name="Battey J.N."/>
            <person name="Ouadi S."/>
            <person name="Bovet L."/>
            <person name="Goepfert S."/>
            <person name="Bakaher N."/>
            <person name="Peitsch M.C."/>
            <person name="Ivanov N.V."/>
        </authorList>
    </citation>
    <scope>NUCLEOTIDE SEQUENCE [LARGE SCALE GENOMIC DNA]</scope>
</reference>
<evidence type="ECO:0000259" key="1">
    <source>
        <dbReference type="Pfam" id="PF03732"/>
    </source>
</evidence>
<protein>
    <submittedName>
        <fullName evidence="3">Uncharacterized protein LOC104213843</fullName>
    </submittedName>
</protein>
<dbReference type="Proteomes" id="UP000189701">
    <property type="component" value="Unplaced"/>
</dbReference>
<accession>A0A1U7V0B5</accession>
<evidence type="ECO:0000313" key="3">
    <source>
        <dbReference type="RefSeq" id="XP_009761697.1"/>
    </source>
</evidence>
<dbReference type="RefSeq" id="XP_009761697.1">
    <property type="nucleotide sequence ID" value="XM_009763395.1"/>
</dbReference>
<dbReference type="InterPro" id="IPR005162">
    <property type="entry name" value="Retrotrans_gag_dom"/>
</dbReference>
<feature type="domain" description="Retrotransposon gag" evidence="1">
    <location>
        <begin position="2"/>
        <end position="62"/>
    </location>
</feature>
<sequence>MFLREFVPETLRDMWHTEFERLRQGTMTVFEYAIRFSELARRAPTLVPTIREWVCRFIEGLNYDIKICMARELQTDTPFQQVVEIARRIEGVLGEEKVSKEIKRSRSSGGFSGFYSSTVTYYVGGLRSRPAQSAHQITRGTLLSGTDSVRAVRPQRGCYECGNTRPVIRDYPRLGRCGFHQNTQAMGPNAITTPRAQLVRSGGQAGRGRPRGGGPAR</sequence>
<evidence type="ECO:0000313" key="2">
    <source>
        <dbReference type="Proteomes" id="UP000189701"/>
    </source>
</evidence>
<proteinExistence type="predicted"/>
<name>A0A1U7V0B5_NICSY</name>
<keyword evidence="2" id="KW-1185">Reference proteome</keyword>